<keyword evidence="3" id="KW-1185">Reference proteome</keyword>
<sequence>MIGFRWCAVVSLPAVLVLAGCGSGSGDVVERVTEEFTAAVASGDSVRACELLTDRAREDVECSSLDVPGGTVESVEVWGDAAQVRTSDDVLFLRELSSGWRVAGAGCESRGERPYTCEVGGP</sequence>
<evidence type="ECO:0000313" key="2">
    <source>
        <dbReference type="EMBL" id="PSL53833.1"/>
    </source>
</evidence>
<name>A0A2P8I5U8_SACCR</name>
<organism evidence="2 3">
    <name type="scientific">Saccharothrix carnea</name>
    <dbReference type="NCBI Taxonomy" id="1280637"/>
    <lineage>
        <taxon>Bacteria</taxon>
        <taxon>Bacillati</taxon>
        <taxon>Actinomycetota</taxon>
        <taxon>Actinomycetes</taxon>
        <taxon>Pseudonocardiales</taxon>
        <taxon>Pseudonocardiaceae</taxon>
        <taxon>Saccharothrix</taxon>
    </lineage>
</organism>
<feature type="signal peptide" evidence="1">
    <location>
        <begin position="1"/>
        <end position="19"/>
    </location>
</feature>
<protein>
    <recommendedName>
        <fullName evidence="4">Subtilisin inhibitor-like</fullName>
    </recommendedName>
</protein>
<evidence type="ECO:0008006" key="4">
    <source>
        <dbReference type="Google" id="ProtNLM"/>
    </source>
</evidence>
<feature type="chain" id="PRO_5038502444" description="Subtilisin inhibitor-like" evidence="1">
    <location>
        <begin position="20"/>
        <end position="122"/>
    </location>
</feature>
<dbReference type="AlphaFoldDB" id="A0A2P8I5U8"/>
<gene>
    <name evidence="2" type="ORF">B0I31_108280</name>
</gene>
<dbReference type="EMBL" id="PYAX01000008">
    <property type="protein sequence ID" value="PSL53833.1"/>
    <property type="molecule type" value="Genomic_DNA"/>
</dbReference>
<dbReference type="Proteomes" id="UP000241118">
    <property type="component" value="Unassembled WGS sequence"/>
</dbReference>
<reference evidence="2 3" key="1">
    <citation type="submission" date="2018-03" db="EMBL/GenBank/DDBJ databases">
        <title>Genomic Encyclopedia of Type Strains, Phase III (KMG-III): the genomes of soil and plant-associated and newly described type strains.</title>
        <authorList>
            <person name="Whitman W."/>
        </authorList>
    </citation>
    <scope>NUCLEOTIDE SEQUENCE [LARGE SCALE GENOMIC DNA]</scope>
    <source>
        <strain evidence="2 3">CGMCC 4.7097</strain>
    </source>
</reference>
<keyword evidence="1" id="KW-0732">Signal</keyword>
<accession>A0A2P8I5U8</accession>
<evidence type="ECO:0000256" key="1">
    <source>
        <dbReference type="SAM" id="SignalP"/>
    </source>
</evidence>
<evidence type="ECO:0000313" key="3">
    <source>
        <dbReference type="Proteomes" id="UP000241118"/>
    </source>
</evidence>
<proteinExistence type="predicted"/>
<comment type="caution">
    <text evidence="2">The sequence shown here is derived from an EMBL/GenBank/DDBJ whole genome shotgun (WGS) entry which is preliminary data.</text>
</comment>
<dbReference type="PROSITE" id="PS51257">
    <property type="entry name" value="PROKAR_LIPOPROTEIN"/>
    <property type="match status" value="1"/>
</dbReference>